<evidence type="ECO:0000313" key="2">
    <source>
        <dbReference type="EMBL" id="CAI4050692.1"/>
    </source>
</evidence>
<dbReference type="EMBL" id="OX365925">
    <property type="protein sequence ID" value="CAI4050692.1"/>
    <property type="molecule type" value="Genomic_DNA"/>
</dbReference>
<organism evidence="2 3">
    <name type="scientific">Saccharomyces uvarum</name>
    <name type="common">Yeast</name>
    <name type="synonym">Saccharomyces bayanus var. uvarum</name>
    <dbReference type="NCBI Taxonomy" id="230603"/>
    <lineage>
        <taxon>Eukaryota</taxon>
        <taxon>Fungi</taxon>
        <taxon>Dikarya</taxon>
        <taxon>Ascomycota</taxon>
        <taxon>Saccharomycotina</taxon>
        <taxon>Saccharomycetes</taxon>
        <taxon>Saccharomycetales</taxon>
        <taxon>Saccharomycetaceae</taxon>
        <taxon>Saccharomyces</taxon>
    </lineage>
</organism>
<dbReference type="Proteomes" id="UP001162090">
    <property type="component" value="Chromosome 14"/>
</dbReference>
<dbReference type="Pfam" id="PF11603">
    <property type="entry name" value="Sir1"/>
    <property type="match status" value="1"/>
</dbReference>
<evidence type="ECO:0000259" key="1">
    <source>
        <dbReference type="Pfam" id="PF11603"/>
    </source>
</evidence>
<protein>
    <recommendedName>
        <fullName evidence="1">Sir1 ORC-binding domain-containing protein</fullName>
    </recommendedName>
</protein>
<dbReference type="SUPFAM" id="SSF144005">
    <property type="entry name" value="ORC1-binding domain"/>
    <property type="match status" value="2"/>
</dbReference>
<reference evidence="2" key="1">
    <citation type="submission" date="2022-10" db="EMBL/GenBank/DDBJ databases">
        <authorList>
            <person name="Byrne P K."/>
        </authorList>
    </citation>
    <scope>NUCLEOTIDE SEQUENCE</scope>
    <source>
        <strain evidence="2">CBS7001</strain>
    </source>
</reference>
<accession>A0AA35NLW3</accession>
<name>A0AA35NLW3_SACUV</name>
<feature type="domain" description="Sir1 ORC-binding" evidence="1">
    <location>
        <begin position="5"/>
        <end position="126"/>
    </location>
</feature>
<evidence type="ECO:0000313" key="3">
    <source>
        <dbReference type="Proteomes" id="UP001162090"/>
    </source>
</evidence>
<gene>
    <name evidence="2" type="primary">SUVC14G3730</name>
    <name evidence="2" type="ORF">SUVC_14G3730</name>
</gene>
<dbReference type="InterPro" id="IPR021646">
    <property type="entry name" value="Sir1_ORC-binding"/>
</dbReference>
<sequence length="591" mass="68111">MHFFVNQKIALIDGWLVDQDLSCLINPSTLVDDGIATEQQFEDLIDRGLKNWNALFISESDLYCEDSSELFRNVSTESHTFYELSNGSIRHSNSIKSQNPGDDVMKKFALSCHPLTLADGRDVYIHRHMGGKNDPEKCLNTDLVSQSKYYMAAAFDNRSFIEIEGFLIDLKSHNFCSLFDIEFQKEISAPVWLGLRSISFASMFEKLQISGLNYWLTDCKSLFYVVHENVYVNFQKKEQGSYVCKTCEREVASNMALPVTTVVNGAEVVKFIVLSEKLQDYGPSLHDLERPLEKESFSMDSKLYRHYPLMQRDYFDPDEEVEAPHIMYVPAQEIWQLPTKTMQDVLKSEIYHFRIPKHIQKLHNTLLERMLQGGQWKIKKIKEIIAHDPELANLLVPVLPEYEKLHKEAVLTSLKTGLGTFTNQICNGVKNKDGEVIPNIKIMERLLIDIKEGVMVSPKEANYKFEDNITSKHNLLDWSIFILREPPIEIFSSNLFDALQTKQVHDIGSKLNRRRYVLLNFGKFGTIYLYEGKDSMQPFIKEPLAINKAESPKIQFYISELNSLLNIPEHLSNFDTLLKAINEVSFQNKSD</sequence>
<dbReference type="AlphaFoldDB" id="A0AA35NLW3"/>
<dbReference type="InterPro" id="IPR037240">
    <property type="entry name" value="ORC1-binding_dom"/>
</dbReference>
<proteinExistence type="predicted"/>